<keyword evidence="1" id="KW-1133">Transmembrane helix</keyword>
<keyword evidence="1" id="KW-0812">Transmembrane</keyword>
<keyword evidence="1" id="KW-0472">Membrane</keyword>
<dbReference type="Proteomes" id="UP001206483">
    <property type="component" value="Unassembled WGS sequence"/>
</dbReference>
<name>A0ABT1IQD1_9ACTN</name>
<protein>
    <submittedName>
        <fullName evidence="2">Uncharacterized protein</fullName>
    </submittedName>
</protein>
<evidence type="ECO:0000313" key="3">
    <source>
        <dbReference type="Proteomes" id="UP001206483"/>
    </source>
</evidence>
<keyword evidence="3" id="KW-1185">Reference proteome</keyword>
<dbReference type="EMBL" id="JAMZDX010000001">
    <property type="protein sequence ID" value="MCP2307126.1"/>
    <property type="molecule type" value="Genomic_DNA"/>
</dbReference>
<comment type="caution">
    <text evidence="2">The sequence shown here is derived from an EMBL/GenBank/DDBJ whole genome shotgun (WGS) entry which is preliminary data.</text>
</comment>
<organism evidence="2 3">
    <name type="scientific">Kitasatospora paracochleata</name>
    <dbReference type="NCBI Taxonomy" id="58354"/>
    <lineage>
        <taxon>Bacteria</taxon>
        <taxon>Bacillati</taxon>
        <taxon>Actinomycetota</taxon>
        <taxon>Actinomycetes</taxon>
        <taxon>Kitasatosporales</taxon>
        <taxon>Streptomycetaceae</taxon>
        <taxon>Kitasatospora</taxon>
    </lineage>
</organism>
<sequence>MDPKTRMRIVTGALVLLLVVVIVSALVRK</sequence>
<reference evidence="2 3" key="1">
    <citation type="submission" date="2022-06" db="EMBL/GenBank/DDBJ databases">
        <title>Sequencing the genomes of 1000 actinobacteria strains.</title>
        <authorList>
            <person name="Klenk H.-P."/>
        </authorList>
    </citation>
    <scope>NUCLEOTIDE SEQUENCE [LARGE SCALE GENOMIC DNA]</scope>
    <source>
        <strain evidence="2 3">DSM 41656</strain>
    </source>
</reference>
<feature type="transmembrane region" description="Helical" evidence="1">
    <location>
        <begin position="6"/>
        <end position="27"/>
    </location>
</feature>
<accession>A0ABT1IQD1</accession>
<evidence type="ECO:0000313" key="2">
    <source>
        <dbReference type="EMBL" id="MCP2307126.1"/>
    </source>
</evidence>
<evidence type="ECO:0000256" key="1">
    <source>
        <dbReference type="SAM" id="Phobius"/>
    </source>
</evidence>
<gene>
    <name evidence="2" type="ORF">FHR36_000218</name>
</gene>
<proteinExistence type="predicted"/>